<feature type="region of interest" description="Disordered" evidence="7">
    <location>
        <begin position="166"/>
        <end position="186"/>
    </location>
</feature>
<keyword evidence="6" id="KW-0443">Lipid metabolism</keyword>
<keyword evidence="10" id="KW-1185">Reference proteome</keyword>
<dbReference type="PANTHER" id="PTHR43856:SF1">
    <property type="entry name" value="MITOCHONDRIAL CARDIOLIPIN HYDROLASE"/>
    <property type="match status" value="1"/>
</dbReference>
<evidence type="ECO:0000256" key="3">
    <source>
        <dbReference type="ARBA" id="ARBA00012027"/>
    </source>
</evidence>
<evidence type="ECO:0000256" key="2">
    <source>
        <dbReference type="ARBA" id="ARBA00008664"/>
    </source>
</evidence>
<comment type="caution">
    <text evidence="9">The sequence shown here is derived from an EMBL/GenBank/DDBJ whole genome shotgun (WGS) entry which is preliminary data.</text>
</comment>
<reference evidence="9 10" key="1">
    <citation type="submission" date="2023-08" db="EMBL/GenBank/DDBJ databases">
        <title>Implementing the SeqCode for naming new Mesorhizobium species isolated from Vachellia karroo root nodules.</title>
        <authorList>
            <person name="Van Lill M."/>
        </authorList>
    </citation>
    <scope>NUCLEOTIDE SEQUENCE [LARGE SCALE GENOMIC DNA]</scope>
    <source>
        <strain evidence="9 10">MSK 1335</strain>
    </source>
</reference>
<dbReference type="CDD" id="cd09172">
    <property type="entry name" value="PLDc_Nuc_like_unchar1_1"/>
    <property type="match status" value="1"/>
</dbReference>
<accession>A0ABU4ZUR1</accession>
<evidence type="ECO:0000256" key="6">
    <source>
        <dbReference type="ARBA" id="ARBA00023098"/>
    </source>
</evidence>
<name>A0ABU4ZUR1_9HYPH</name>
<dbReference type="Proteomes" id="UP001276840">
    <property type="component" value="Unassembled WGS sequence"/>
</dbReference>
<dbReference type="InterPro" id="IPR025202">
    <property type="entry name" value="PLD-like_dom"/>
</dbReference>
<dbReference type="PANTHER" id="PTHR43856">
    <property type="entry name" value="CARDIOLIPIN HYDROLASE"/>
    <property type="match status" value="1"/>
</dbReference>
<dbReference type="Gene3D" id="3.30.870.10">
    <property type="entry name" value="Endonuclease Chain A"/>
    <property type="match status" value="2"/>
</dbReference>
<dbReference type="InterPro" id="IPR051406">
    <property type="entry name" value="PLD_domain"/>
</dbReference>
<evidence type="ECO:0000256" key="5">
    <source>
        <dbReference type="ARBA" id="ARBA00022963"/>
    </source>
</evidence>
<keyword evidence="4" id="KW-0378">Hydrolase</keyword>
<dbReference type="EC" id="3.1.4.4" evidence="3"/>
<dbReference type="RefSeq" id="WP_320235990.1">
    <property type="nucleotide sequence ID" value="NZ_JAVIJF010000022.1"/>
</dbReference>
<dbReference type="SUPFAM" id="SSF56024">
    <property type="entry name" value="Phospholipase D/nuclease"/>
    <property type="match status" value="2"/>
</dbReference>
<evidence type="ECO:0000256" key="4">
    <source>
        <dbReference type="ARBA" id="ARBA00022801"/>
    </source>
</evidence>
<evidence type="ECO:0000256" key="1">
    <source>
        <dbReference type="ARBA" id="ARBA00000798"/>
    </source>
</evidence>
<organism evidence="9 10">
    <name type="scientific">Mesorhizobium montanum</name>
    <dbReference type="NCBI Taxonomy" id="3072323"/>
    <lineage>
        <taxon>Bacteria</taxon>
        <taxon>Pseudomonadati</taxon>
        <taxon>Pseudomonadota</taxon>
        <taxon>Alphaproteobacteria</taxon>
        <taxon>Hyphomicrobiales</taxon>
        <taxon>Phyllobacteriaceae</taxon>
        <taxon>Mesorhizobium</taxon>
    </lineage>
</organism>
<evidence type="ECO:0000313" key="10">
    <source>
        <dbReference type="Proteomes" id="UP001276840"/>
    </source>
</evidence>
<dbReference type="Pfam" id="PF13091">
    <property type="entry name" value="PLDc_2"/>
    <property type="match status" value="1"/>
</dbReference>
<feature type="domain" description="Phospholipase D-like" evidence="8">
    <location>
        <begin position="37"/>
        <end position="152"/>
    </location>
</feature>
<comment type="similarity">
    <text evidence="2">Belongs to the phospholipase D family.</text>
</comment>
<evidence type="ECO:0000256" key="7">
    <source>
        <dbReference type="SAM" id="MobiDB-lite"/>
    </source>
</evidence>
<dbReference type="EMBL" id="JAVIJF010000022">
    <property type="protein sequence ID" value="MDX8528054.1"/>
    <property type="molecule type" value="Genomic_DNA"/>
</dbReference>
<protein>
    <recommendedName>
        <fullName evidence="3">phospholipase D</fullName>
        <ecNumber evidence="3">3.1.4.4</ecNumber>
    </recommendedName>
</protein>
<evidence type="ECO:0000313" key="9">
    <source>
        <dbReference type="EMBL" id="MDX8528054.1"/>
    </source>
</evidence>
<keyword evidence="5" id="KW-0442">Lipid degradation</keyword>
<gene>
    <name evidence="9" type="ORF">RFM68_26600</name>
</gene>
<evidence type="ECO:0000259" key="8">
    <source>
        <dbReference type="Pfam" id="PF13091"/>
    </source>
</evidence>
<proteinExistence type="inferred from homology"/>
<sequence>MPDRNNPAAEEMVWLSRGLFEALVKFINLAEDHHFGLRAAFYEFHYQPVANVFAKAVEAGADIKIVFDDEDTYKKPNELVIHNARLDEMKVVVPRTVVEGIRHNKFIVLLKDEQPIAVWTGSTNISDGGIFGHSNVGHIVWSSTIAEKYLKYWKLLAANKTPADLRPQNQRLTPLPAGRPGPDSITPLFSARDAKDSSTTMQWYADRMGEAKRISCITLAFKLDKLFSDVLQRQNDVLRYVVKDDDLGDGEIIGTDRDVIFAAGGHLEAGALADFLGERDNPLNSNNYIHDKFMLVGPLGKDPLIVAGSANFSQPSQRINDENMLVIRGDTRVADIYFGEFMRIFDHHYARYIIQKLTQSGRSDPDAGYLKTTTADWLNSHFDDRSYKSKRRRYFLDEGLSELGSCESWRARNRLCELAEGQPFTHVGPDRPA</sequence>
<comment type="catalytic activity">
    <reaction evidence="1">
        <text>a 1,2-diacyl-sn-glycero-3-phosphocholine + H2O = a 1,2-diacyl-sn-glycero-3-phosphate + choline + H(+)</text>
        <dbReference type="Rhea" id="RHEA:14445"/>
        <dbReference type="ChEBI" id="CHEBI:15354"/>
        <dbReference type="ChEBI" id="CHEBI:15377"/>
        <dbReference type="ChEBI" id="CHEBI:15378"/>
        <dbReference type="ChEBI" id="CHEBI:57643"/>
        <dbReference type="ChEBI" id="CHEBI:58608"/>
        <dbReference type="EC" id="3.1.4.4"/>
    </reaction>
</comment>